<feature type="compositionally biased region" description="Low complexity" evidence="1">
    <location>
        <begin position="810"/>
        <end position="824"/>
    </location>
</feature>
<accession>A0ABR2V755</accession>
<feature type="compositionally biased region" description="Basic and acidic residues" evidence="1">
    <location>
        <begin position="833"/>
        <end position="842"/>
    </location>
</feature>
<feature type="compositionally biased region" description="Basic and acidic residues" evidence="1">
    <location>
        <begin position="949"/>
        <end position="961"/>
    </location>
</feature>
<dbReference type="Proteomes" id="UP001408356">
    <property type="component" value="Unassembled WGS sequence"/>
</dbReference>
<feature type="transmembrane region" description="Helical" evidence="2">
    <location>
        <begin position="460"/>
        <end position="483"/>
    </location>
</feature>
<feature type="region of interest" description="Disordered" evidence="1">
    <location>
        <begin position="941"/>
        <end position="1081"/>
    </location>
</feature>
<gene>
    <name evidence="3" type="ORF">SUNI508_00595</name>
</gene>
<name>A0ABR2V755_9PEZI</name>
<dbReference type="InterPro" id="IPR011043">
    <property type="entry name" value="Gal_Oxase/kelch_b-propeller"/>
</dbReference>
<keyword evidence="4" id="KW-1185">Reference proteome</keyword>
<evidence type="ECO:0000256" key="1">
    <source>
        <dbReference type="SAM" id="MobiDB-lite"/>
    </source>
</evidence>
<reference evidence="3 4" key="1">
    <citation type="journal article" date="2024" name="J. Plant Pathol.">
        <title>Sequence and assembly of the genome of Seiridium unicorne, isolate CBS 538.82, causal agent of cypress canker disease.</title>
        <authorList>
            <person name="Scali E."/>
            <person name="Rocca G.D."/>
            <person name="Danti R."/>
            <person name="Garbelotto M."/>
            <person name="Barberini S."/>
            <person name="Baroncelli R."/>
            <person name="Emiliani G."/>
        </authorList>
    </citation>
    <scope>NUCLEOTIDE SEQUENCE [LARGE SCALE GENOMIC DNA]</scope>
    <source>
        <strain evidence="3 4">BM-138-508</strain>
    </source>
</reference>
<dbReference type="InterPro" id="IPR015915">
    <property type="entry name" value="Kelch-typ_b-propeller"/>
</dbReference>
<feature type="compositionally biased region" description="Low complexity" evidence="1">
    <location>
        <begin position="748"/>
        <end position="766"/>
    </location>
</feature>
<evidence type="ECO:0000313" key="4">
    <source>
        <dbReference type="Proteomes" id="UP001408356"/>
    </source>
</evidence>
<dbReference type="Gene3D" id="2.120.10.80">
    <property type="entry name" value="Kelch-type beta propeller"/>
    <property type="match status" value="1"/>
</dbReference>
<sequence>MLSSFGMATAFAHGVPRSASPWPPAVIRCSILFALWPLLDVGLAQGLPYIPTTILLPNSDLVPLQENVSSDLAYIFSPQDDSVALLALNISSTVKSSSLAFQTLSSELPFVTSGNTSYTPTIANNGTLIVFAGDCSSSSSASVWTLDPRQDGSDAVWTQDSTGSETSGPGFLGAGLSFSTTLEPIMDPMDVYLYGGMCPSSTTSTTSSQSDATYSNQMVKLSPSSGSSSSYAIQTLTNKGSPIAEAGFTLTGLSPSISNRSGTVTQQTNYVVLGGHTKSAFVNISTAAIWSLPEESWGYVSISTASSSSTELAIKSTSSTIDPRSGHTAVLNEDGSALVVFGGWVGDTQTAASPQLAILNIGPGYGGSGEWQWTIPDTQPSGSGIYGHGAALLPGNIMMVYGGYGISSSGSRLKRQTTGSLPSFLNLTSMTWSEDYTNPTSTGSSVATSTADEAAAKRRLGLGLGLGLGIGAILLAVLAYFCYGWRRRKYSSREDIIRSLAQDTNHFLQDEPMMEREDGQGMGWYTGGHDPYITTSRSLGYQSLQGGRGSMDGGTPLYAPAPIIRKPIATRAARGQYQPTPTSSYDPPSGGRQQRSGAIHPIYEADEEANAAEEPISPIHNENRESTYSDPFTTPTTDRPISFPPPSRASQSPSPEGRLHPDPDVQDWMSDVDAADALLTGRMATHSAGGGGRSSPTRRNTVKSMMSARSGYNADDDSRTNSNLSESSRNMSRSGSQRSYFRSGFGSGAATTAAEERTGTSSSEGSQPSYHTAKSIPILQAEGPSLLMGRREGGEDDSPGSPSKNKPRLSRGWLGSLRRVFSGPTPSPSPPGSRDDNNRDSMAEASDYDPRLGGLGGIAAGGLFRRKGGRGAWEAEDAIHDDDLPLGRRVTGERQDDEWDIEKAVENRLVQVMFTVPKERLRVVNGEPDIESAKSVIFVDPESEEREELEAKKKYELRDEPSVSSPAAVTGPNYGLEDEASHEEETILDKGKQRETVDSALGSEMTATSNIPTHCRDTIDSGLGAGETDVFNERAPSGETEGLLSAMETRHDSTSSNPFLGTPSDRHLSHDSHHSDAPILSAQAVEIKRPERAKTRVLAMVESIESRSRSVSPERS</sequence>
<feature type="compositionally biased region" description="Polar residues" evidence="1">
    <location>
        <begin position="694"/>
        <end position="704"/>
    </location>
</feature>
<comment type="caution">
    <text evidence="3">The sequence shown here is derived from an EMBL/GenBank/DDBJ whole genome shotgun (WGS) entry which is preliminary data.</text>
</comment>
<feature type="compositionally biased region" description="Basic and acidic residues" evidence="1">
    <location>
        <begin position="983"/>
        <end position="997"/>
    </location>
</feature>
<keyword evidence="2" id="KW-0472">Membrane</keyword>
<feature type="region of interest" description="Disordered" evidence="1">
    <location>
        <begin position="609"/>
        <end position="667"/>
    </location>
</feature>
<dbReference type="SUPFAM" id="SSF50965">
    <property type="entry name" value="Galactose oxidase, central domain"/>
    <property type="match status" value="1"/>
</dbReference>
<feature type="compositionally biased region" description="Polar residues" evidence="1">
    <location>
        <begin position="628"/>
        <end position="639"/>
    </location>
</feature>
<feature type="compositionally biased region" description="Low complexity" evidence="1">
    <location>
        <begin position="721"/>
        <end position="739"/>
    </location>
</feature>
<proteinExistence type="predicted"/>
<evidence type="ECO:0000313" key="3">
    <source>
        <dbReference type="EMBL" id="KAK9422732.1"/>
    </source>
</evidence>
<feature type="compositionally biased region" description="Polar residues" evidence="1">
    <location>
        <begin position="577"/>
        <end position="596"/>
    </location>
</feature>
<evidence type="ECO:0000256" key="2">
    <source>
        <dbReference type="SAM" id="Phobius"/>
    </source>
</evidence>
<protein>
    <recommendedName>
        <fullName evidence="5">Galactose oxidase</fullName>
    </recommendedName>
</protein>
<feature type="compositionally biased region" description="Basic and acidic residues" evidence="1">
    <location>
        <begin position="1064"/>
        <end position="1076"/>
    </location>
</feature>
<keyword evidence="2" id="KW-1133">Transmembrane helix</keyword>
<organism evidence="3 4">
    <name type="scientific">Seiridium unicorne</name>
    <dbReference type="NCBI Taxonomy" id="138068"/>
    <lineage>
        <taxon>Eukaryota</taxon>
        <taxon>Fungi</taxon>
        <taxon>Dikarya</taxon>
        <taxon>Ascomycota</taxon>
        <taxon>Pezizomycotina</taxon>
        <taxon>Sordariomycetes</taxon>
        <taxon>Xylariomycetidae</taxon>
        <taxon>Amphisphaeriales</taxon>
        <taxon>Sporocadaceae</taxon>
        <taxon>Seiridium</taxon>
    </lineage>
</organism>
<feature type="region of interest" description="Disordered" evidence="1">
    <location>
        <begin position="571"/>
        <end position="596"/>
    </location>
</feature>
<evidence type="ECO:0008006" key="5">
    <source>
        <dbReference type="Google" id="ProtNLM"/>
    </source>
</evidence>
<dbReference type="EMBL" id="JARVKF010000112">
    <property type="protein sequence ID" value="KAK9422732.1"/>
    <property type="molecule type" value="Genomic_DNA"/>
</dbReference>
<keyword evidence="2" id="KW-0812">Transmembrane</keyword>
<feature type="region of interest" description="Disordered" evidence="1">
    <location>
        <begin position="684"/>
        <end position="854"/>
    </location>
</feature>